<dbReference type="EMBL" id="BAABXL010000001">
    <property type="protein sequence ID" value="GAA6269890.1"/>
    <property type="molecule type" value="Genomic_DNA"/>
</dbReference>
<dbReference type="Proteomes" id="UP001600894">
    <property type="component" value="Unassembled WGS sequence"/>
</dbReference>
<keyword evidence="1" id="KW-1133">Transmembrane helix</keyword>
<evidence type="ECO:0000313" key="2">
    <source>
        <dbReference type="EMBL" id="GAA6269890.1"/>
    </source>
</evidence>
<evidence type="ECO:0000256" key="1">
    <source>
        <dbReference type="SAM" id="Phobius"/>
    </source>
</evidence>
<evidence type="ECO:0000313" key="3">
    <source>
        <dbReference type="Proteomes" id="UP001600894"/>
    </source>
</evidence>
<dbReference type="RefSeq" id="WP_176254409.1">
    <property type="nucleotide sequence ID" value="NZ_BAABXL010000001.1"/>
</dbReference>
<accession>A0ABQ0B0S9</accession>
<sequence>MERIYKTMRNTGAGCIAVGIIMAVTGLTVGIISIVNGALLLKRKSEIEF</sequence>
<feature type="transmembrane region" description="Helical" evidence="1">
    <location>
        <begin position="12"/>
        <end position="35"/>
    </location>
</feature>
<keyword evidence="3" id="KW-1185">Reference proteome</keyword>
<name>A0ABQ0B0S9_9FIRM</name>
<organism evidence="2 3">
    <name type="scientific">Enterocloster alcoholdehydrogenati</name>
    <dbReference type="NCBI Taxonomy" id="2547410"/>
    <lineage>
        <taxon>Bacteria</taxon>
        <taxon>Bacillati</taxon>
        <taxon>Bacillota</taxon>
        <taxon>Clostridia</taxon>
        <taxon>Lachnospirales</taxon>
        <taxon>Lachnospiraceae</taxon>
        <taxon>Enterocloster</taxon>
    </lineage>
</organism>
<reference evidence="2 3" key="1">
    <citation type="submission" date="2024-04" db="EMBL/GenBank/DDBJ databases">
        <title>Defined microbial consortia suppress multidrug-resistant proinflammatory Enterobacteriaceae via ecological control.</title>
        <authorList>
            <person name="Furuichi M."/>
            <person name="Kawaguchi T."/>
            <person name="Pust M."/>
            <person name="Yasuma K."/>
            <person name="Plichta D."/>
            <person name="Hasegawa N."/>
            <person name="Ohya T."/>
            <person name="Bhattarai S."/>
            <person name="Sasajima S."/>
            <person name="Aoto Y."/>
            <person name="Tuganbaev T."/>
            <person name="Yaginuma M."/>
            <person name="Ueda M."/>
            <person name="Okahashi N."/>
            <person name="Amafuji K."/>
            <person name="Kiridooshi Y."/>
            <person name="Sugita K."/>
            <person name="Strazar M."/>
            <person name="Skelly A."/>
            <person name="Suda W."/>
            <person name="Hattori M."/>
            <person name="Nakamoto N."/>
            <person name="Caballero S."/>
            <person name="Norman J."/>
            <person name="Olle B."/>
            <person name="Tanoue T."/>
            <person name="Arita M."/>
            <person name="Bucci V."/>
            <person name="Atarashi K."/>
            <person name="Xavier R."/>
            <person name="Honda K."/>
        </authorList>
    </citation>
    <scope>NUCLEOTIDE SEQUENCE [LARGE SCALE GENOMIC DNA]</scope>
    <source>
        <strain evidence="3">f13</strain>
    </source>
</reference>
<protein>
    <submittedName>
        <fullName evidence="2">Uncharacterized protein</fullName>
    </submittedName>
</protein>
<keyword evidence="1" id="KW-0812">Transmembrane</keyword>
<gene>
    <name evidence="2" type="ORF">F130042H8_29500</name>
</gene>
<keyword evidence="1" id="KW-0472">Membrane</keyword>
<comment type="caution">
    <text evidence="2">The sequence shown here is derived from an EMBL/GenBank/DDBJ whole genome shotgun (WGS) entry which is preliminary data.</text>
</comment>
<proteinExistence type="predicted"/>